<reference evidence="3 4" key="1">
    <citation type="journal article" date="2014" name="Genome Announc.">
        <title>Draft Genome Sequence of Propane- and Butane-Oxidizing Actinobacterium Rhodococcus ruber IEGM 231.</title>
        <authorList>
            <person name="Ivshina I.B."/>
            <person name="Kuyukina M.S."/>
            <person name="Krivoruchko A.V."/>
            <person name="Barbe V."/>
            <person name="Fischer C."/>
        </authorList>
    </citation>
    <scope>NUCLEOTIDE SEQUENCE [LARGE SCALE GENOMIC DNA]</scope>
</reference>
<dbReference type="Pfam" id="PF13193">
    <property type="entry name" value="AMP-binding_C"/>
    <property type="match status" value="1"/>
</dbReference>
<name>A0A098BH74_9NOCA</name>
<dbReference type="PANTHER" id="PTHR43767:SF7">
    <property type="entry name" value="MEDIUM_LONG-CHAIN-FATTY-ACID--COA LIGASE FADD8"/>
    <property type="match status" value="1"/>
</dbReference>
<dbReference type="Pfam" id="PF00501">
    <property type="entry name" value="AMP-binding"/>
    <property type="match status" value="1"/>
</dbReference>
<dbReference type="Gene3D" id="3.30.300.30">
    <property type="match status" value="1"/>
</dbReference>
<dbReference type="InterPro" id="IPR020845">
    <property type="entry name" value="AMP-binding_CS"/>
</dbReference>
<feature type="domain" description="AMP-dependent synthetase/ligase" evidence="1">
    <location>
        <begin position="22"/>
        <end position="381"/>
    </location>
</feature>
<protein>
    <submittedName>
        <fullName evidence="3">Acyl-CoA synthetase</fullName>
    </submittedName>
</protein>
<proteinExistence type="predicted"/>
<feature type="domain" description="AMP-binding enzyme C-terminal" evidence="2">
    <location>
        <begin position="431"/>
        <end position="506"/>
    </location>
</feature>
<evidence type="ECO:0000313" key="4">
    <source>
        <dbReference type="Proteomes" id="UP000042997"/>
    </source>
</evidence>
<evidence type="ECO:0000259" key="1">
    <source>
        <dbReference type="Pfam" id="PF00501"/>
    </source>
</evidence>
<dbReference type="OrthoDB" id="9803968at2"/>
<dbReference type="InterPro" id="IPR045851">
    <property type="entry name" value="AMP-bd_C_sf"/>
</dbReference>
<dbReference type="Gene3D" id="3.40.50.12780">
    <property type="entry name" value="N-terminal domain of ligase-like"/>
    <property type="match status" value="1"/>
</dbReference>
<evidence type="ECO:0000259" key="2">
    <source>
        <dbReference type="Pfam" id="PF13193"/>
    </source>
</evidence>
<dbReference type="InterPro" id="IPR025110">
    <property type="entry name" value="AMP-bd_C"/>
</dbReference>
<dbReference type="PROSITE" id="PS00455">
    <property type="entry name" value="AMP_BINDING"/>
    <property type="match status" value="1"/>
</dbReference>
<dbReference type="PANTHER" id="PTHR43767">
    <property type="entry name" value="LONG-CHAIN-FATTY-ACID--COA LIGASE"/>
    <property type="match status" value="1"/>
</dbReference>
<dbReference type="GO" id="GO:0016877">
    <property type="term" value="F:ligase activity, forming carbon-sulfur bonds"/>
    <property type="evidence" value="ECO:0007669"/>
    <property type="project" value="UniProtKB-ARBA"/>
</dbReference>
<dbReference type="RefSeq" id="WP_040270628.1">
    <property type="nucleotide sequence ID" value="NZ_CP023714.1"/>
</dbReference>
<dbReference type="GeneID" id="66837386"/>
<dbReference type="eggNOG" id="COG0318">
    <property type="taxonomic scope" value="Bacteria"/>
</dbReference>
<sequence>MTDEYADLHRPVFTADLLITALERSADKPALYLGDVVLTGGEMRDEISRFGQALASVGVGQGSSVAMLSKNRPEVLISMGATMVAGCRNSALNPMGSLPDHLYIVGDAAIETLIFDPNHFEERAAELQAQVPTLKNVFSLGPSQVGTDILALAAQFTPQRLVAAPVAAEDTSSVVYTGGTTGKPKGVMGSFRSGATLTQIQMAEWEWPHEPRFLICTPLSHAGAAFFVPTLLRGGSLYVLPYFEPGLVLETIEKHRINATMLVPTMIYLLLDHPDFDTRDLSSLETLFYGASAMSPARLREGIERLGPVFFQFYGQSECGMTISVLRKEDHLADDPERLATCGRPVPWLDVRLLDDDLNEVPRGELGEICVRGPLVMKGYLNKPDETAEALRGGWLHTGDVARADKNGFLTIVDRKKDMIVTGGFNVFPREIEDVLSSHPAVASVAVVGVPDAKWGEAVKACVVLREGQSVSPEELIEKVRAAKGSVHAPKSVDFLDTLPLTPLGKLDKKTLRASYR</sequence>
<dbReference type="InterPro" id="IPR042099">
    <property type="entry name" value="ANL_N_sf"/>
</dbReference>
<dbReference type="EMBL" id="CCSD01000043">
    <property type="protein sequence ID" value="CDZ87590.1"/>
    <property type="molecule type" value="Genomic_DNA"/>
</dbReference>
<dbReference type="InterPro" id="IPR050237">
    <property type="entry name" value="ATP-dep_AMP-bd_enzyme"/>
</dbReference>
<evidence type="ECO:0000313" key="3">
    <source>
        <dbReference type="EMBL" id="CDZ87590.1"/>
    </source>
</evidence>
<accession>A0A098BH74</accession>
<dbReference type="AlphaFoldDB" id="A0A098BH74"/>
<dbReference type="SUPFAM" id="SSF56801">
    <property type="entry name" value="Acetyl-CoA synthetase-like"/>
    <property type="match status" value="1"/>
</dbReference>
<dbReference type="InterPro" id="IPR000873">
    <property type="entry name" value="AMP-dep_synth/lig_dom"/>
</dbReference>
<gene>
    <name evidence="3" type="ORF">RHRU231_330047</name>
</gene>
<organism evidence="3 4">
    <name type="scientific">Rhodococcus ruber</name>
    <dbReference type="NCBI Taxonomy" id="1830"/>
    <lineage>
        <taxon>Bacteria</taxon>
        <taxon>Bacillati</taxon>
        <taxon>Actinomycetota</taxon>
        <taxon>Actinomycetes</taxon>
        <taxon>Mycobacteriales</taxon>
        <taxon>Nocardiaceae</taxon>
        <taxon>Rhodococcus</taxon>
    </lineage>
</organism>
<dbReference type="Proteomes" id="UP000042997">
    <property type="component" value="Unassembled WGS sequence"/>
</dbReference>